<organism evidence="2 3">
    <name type="scientific">Tetranychus urticae</name>
    <name type="common">Two-spotted spider mite</name>
    <dbReference type="NCBI Taxonomy" id="32264"/>
    <lineage>
        <taxon>Eukaryota</taxon>
        <taxon>Metazoa</taxon>
        <taxon>Ecdysozoa</taxon>
        <taxon>Arthropoda</taxon>
        <taxon>Chelicerata</taxon>
        <taxon>Arachnida</taxon>
        <taxon>Acari</taxon>
        <taxon>Acariformes</taxon>
        <taxon>Trombidiformes</taxon>
        <taxon>Prostigmata</taxon>
        <taxon>Eleutherengona</taxon>
        <taxon>Raphignathae</taxon>
        <taxon>Tetranychoidea</taxon>
        <taxon>Tetranychidae</taxon>
        <taxon>Tetranychus</taxon>
    </lineage>
</organism>
<dbReference type="Proteomes" id="UP000015104">
    <property type="component" value="Unassembled WGS sequence"/>
</dbReference>
<keyword evidence="3" id="KW-1185">Reference proteome</keyword>
<evidence type="ECO:0000313" key="2">
    <source>
        <dbReference type="EnsemblMetazoa" id="tetur11g02980.1"/>
    </source>
</evidence>
<reference evidence="3" key="1">
    <citation type="submission" date="2011-08" db="EMBL/GenBank/DDBJ databases">
        <authorList>
            <person name="Rombauts S."/>
        </authorList>
    </citation>
    <scope>NUCLEOTIDE SEQUENCE</scope>
    <source>
        <strain evidence="3">London</strain>
    </source>
</reference>
<reference evidence="2" key="2">
    <citation type="submission" date="2015-06" db="UniProtKB">
        <authorList>
            <consortium name="EnsemblMetazoa"/>
        </authorList>
    </citation>
    <scope>IDENTIFICATION</scope>
</reference>
<dbReference type="AlphaFoldDB" id="T1KH37"/>
<proteinExistence type="predicted"/>
<protein>
    <submittedName>
        <fullName evidence="2">Uncharacterized protein</fullName>
    </submittedName>
</protein>
<name>T1KH37_TETUR</name>
<feature type="signal peptide" evidence="1">
    <location>
        <begin position="1"/>
        <end position="20"/>
    </location>
</feature>
<dbReference type="HOGENOM" id="CLU_162911_0_0_1"/>
<evidence type="ECO:0000256" key="1">
    <source>
        <dbReference type="SAM" id="SignalP"/>
    </source>
</evidence>
<feature type="chain" id="PRO_5004591505" evidence="1">
    <location>
        <begin position="21"/>
        <end position="127"/>
    </location>
</feature>
<dbReference type="EnsemblMetazoa" id="tetur11g02980.1">
    <property type="protein sequence ID" value="tetur11g02980.1"/>
    <property type="gene ID" value="tetur11g02980"/>
</dbReference>
<keyword evidence="1" id="KW-0732">Signal</keyword>
<accession>T1KH37</accession>
<dbReference type="EMBL" id="CAEY01000073">
    <property type="status" value="NOT_ANNOTATED_CDS"/>
    <property type="molecule type" value="Genomic_DNA"/>
</dbReference>
<sequence>MLCHCTLIVWSTLLTRSVSSEPTSSNVNKTDKFVTLVNPKAKNTNLSQSTEALKKRRSIKDTLEFVKNVAIFSKRLAQAAPIFLVLTKRGRIILSVMSETRLRPGPFKYFRQRADEAWQHIGSIKYP</sequence>
<evidence type="ECO:0000313" key="3">
    <source>
        <dbReference type="Proteomes" id="UP000015104"/>
    </source>
</evidence>